<feature type="transmembrane region" description="Helical" evidence="5">
    <location>
        <begin position="359"/>
        <end position="378"/>
    </location>
</feature>
<feature type="transmembrane region" description="Helical" evidence="5">
    <location>
        <begin position="390"/>
        <end position="407"/>
    </location>
</feature>
<evidence type="ECO:0000313" key="8">
    <source>
        <dbReference type="Proteomes" id="UP001144612"/>
    </source>
</evidence>
<dbReference type="InterPro" id="IPR051533">
    <property type="entry name" value="WaaL-like"/>
</dbReference>
<gene>
    <name evidence="7" type="ORF">OW729_08380</name>
</gene>
<feature type="domain" description="O-antigen ligase-related" evidence="6">
    <location>
        <begin position="205"/>
        <end position="339"/>
    </location>
</feature>
<keyword evidence="3 5" id="KW-1133">Transmembrane helix</keyword>
<feature type="transmembrane region" description="Helical" evidence="5">
    <location>
        <begin position="220"/>
        <end position="235"/>
    </location>
</feature>
<feature type="transmembrane region" description="Helical" evidence="5">
    <location>
        <begin position="240"/>
        <end position="256"/>
    </location>
</feature>
<feature type="transmembrane region" description="Helical" evidence="5">
    <location>
        <begin position="29"/>
        <end position="49"/>
    </location>
</feature>
<feature type="transmembrane region" description="Helical" evidence="5">
    <location>
        <begin position="326"/>
        <end position="347"/>
    </location>
</feature>
<dbReference type="EMBL" id="JAPQFJ010000007">
    <property type="protein sequence ID" value="MCY6958618.1"/>
    <property type="molecule type" value="Genomic_DNA"/>
</dbReference>
<accession>A0ABT4D8J3</accession>
<keyword evidence="7" id="KW-0436">Ligase</keyword>
<comment type="subcellular location">
    <subcellularLocation>
        <location evidence="1">Membrane</location>
        <topology evidence="1">Multi-pass membrane protein</topology>
    </subcellularLocation>
</comment>
<feature type="transmembrane region" description="Helical" evidence="5">
    <location>
        <begin position="126"/>
        <end position="144"/>
    </location>
</feature>
<dbReference type="InterPro" id="IPR007016">
    <property type="entry name" value="O-antigen_ligase-rel_domated"/>
</dbReference>
<dbReference type="GO" id="GO:0016874">
    <property type="term" value="F:ligase activity"/>
    <property type="evidence" value="ECO:0007669"/>
    <property type="project" value="UniProtKB-KW"/>
</dbReference>
<protein>
    <submittedName>
        <fullName evidence="7">O-antigen ligase family protein</fullName>
    </submittedName>
</protein>
<keyword evidence="8" id="KW-1185">Reference proteome</keyword>
<evidence type="ECO:0000313" key="7">
    <source>
        <dbReference type="EMBL" id="MCY6958618.1"/>
    </source>
</evidence>
<evidence type="ECO:0000256" key="4">
    <source>
        <dbReference type="ARBA" id="ARBA00023136"/>
    </source>
</evidence>
<evidence type="ECO:0000256" key="3">
    <source>
        <dbReference type="ARBA" id="ARBA00022989"/>
    </source>
</evidence>
<evidence type="ECO:0000259" key="6">
    <source>
        <dbReference type="Pfam" id="PF04932"/>
    </source>
</evidence>
<evidence type="ECO:0000256" key="5">
    <source>
        <dbReference type="SAM" id="Phobius"/>
    </source>
</evidence>
<evidence type="ECO:0000256" key="1">
    <source>
        <dbReference type="ARBA" id="ARBA00004141"/>
    </source>
</evidence>
<sequence>MSKNNSILNVLIYLYIIILAVAPSKVKGVPIADVLFLLIAFVYIMKVCISKKSRTRLTNGLKDFLRDSIGIFMLLLFIVMGLSVLYASYKGMALKETFRFATYIVIYFIFKYEINDKRILDNIIKIYVVLIICICCFGIIQYFTKIGVAKEFIYAEGYAFKVRIPSTLENPNSLGAFLILPMFPLIMAATNVEYRDEKILYWTSSILTFINIVLCGSRNAWLGVLIGAFLLVIIYNWKAIFLFLIGGGAALMIPQVRNRLLDFRTIAGDGRIKLWKIAVKMIKEHPIRGVGNGNYYCLLGEYVKKYPELDYNHHVNFPVHNSYLKILSELGVAGIVSFVGLLIAVFIKIKSFANKVNDKFYKAFYTGFTVSVIVFFMMNINDNLFFVPKISMYFWILVAISQSMIYNNSRSSRRFY</sequence>
<keyword evidence="2 5" id="KW-0812">Transmembrane</keyword>
<keyword evidence="4 5" id="KW-0472">Membrane</keyword>
<name>A0ABT4D8J3_9CLOT</name>
<dbReference type="PANTHER" id="PTHR37422:SF17">
    <property type="entry name" value="O-ANTIGEN LIGASE"/>
    <property type="match status" value="1"/>
</dbReference>
<feature type="transmembrane region" description="Helical" evidence="5">
    <location>
        <begin position="7"/>
        <end position="23"/>
    </location>
</feature>
<feature type="transmembrane region" description="Helical" evidence="5">
    <location>
        <begin position="98"/>
        <end position="114"/>
    </location>
</feature>
<dbReference type="Pfam" id="PF04932">
    <property type="entry name" value="Wzy_C"/>
    <property type="match status" value="1"/>
</dbReference>
<feature type="transmembrane region" description="Helical" evidence="5">
    <location>
        <begin position="69"/>
        <end position="86"/>
    </location>
</feature>
<reference evidence="7" key="1">
    <citation type="submission" date="2022-12" db="EMBL/GenBank/DDBJ databases">
        <title>Clostridium sp. nov., isolated from industrial wastewater.</title>
        <authorList>
            <person name="Jiayan W."/>
        </authorList>
    </citation>
    <scope>NUCLEOTIDE SEQUENCE</scope>
    <source>
        <strain evidence="7">ZC22-4</strain>
    </source>
</reference>
<feature type="transmembrane region" description="Helical" evidence="5">
    <location>
        <begin position="199"/>
        <end position="214"/>
    </location>
</feature>
<organism evidence="7 8">
    <name type="scientific">Clostridium brassicae</name>
    <dbReference type="NCBI Taxonomy" id="2999072"/>
    <lineage>
        <taxon>Bacteria</taxon>
        <taxon>Bacillati</taxon>
        <taxon>Bacillota</taxon>
        <taxon>Clostridia</taxon>
        <taxon>Eubacteriales</taxon>
        <taxon>Clostridiaceae</taxon>
        <taxon>Clostridium</taxon>
    </lineage>
</organism>
<comment type="caution">
    <text evidence="7">The sequence shown here is derived from an EMBL/GenBank/DDBJ whole genome shotgun (WGS) entry which is preliminary data.</text>
</comment>
<dbReference type="PANTHER" id="PTHR37422">
    <property type="entry name" value="TEICHURONIC ACID BIOSYNTHESIS PROTEIN TUAE"/>
    <property type="match status" value="1"/>
</dbReference>
<feature type="transmembrane region" description="Helical" evidence="5">
    <location>
        <begin position="174"/>
        <end position="192"/>
    </location>
</feature>
<dbReference type="Proteomes" id="UP001144612">
    <property type="component" value="Unassembled WGS sequence"/>
</dbReference>
<evidence type="ECO:0000256" key="2">
    <source>
        <dbReference type="ARBA" id="ARBA00022692"/>
    </source>
</evidence>
<dbReference type="RefSeq" id="WP_268061037.1">
    <property type="nucleotide sequence ID" value="NZ_JAPQFJ010000007.1"/>
</dbReference>
<proteinExistence type="predicted"/>